<dbReference type="NCBIfam" id="TIGR02962">
    <property type="entry name" value="hdxy_isourate"/>
    <property type="match status" value="1"/>
</dbReference>
<dbReference type="AlphaFoldDB" id="A0A266Q1I3"/>
<dbReference type="InterPro" id="IPR014306">
    <property type="entry name" value="Hydroxyisourate_hydrolase"/>
</dbReference>
<protein>
    <recommendedName>
        <fullName evidence="6 10">5-hydroxyisourate hydrolase</fullName>
        <shortName evidence="10">HIU hydrolase</shortName>
        <shortName evidence="10">HIUHase</shortName>
        <ecNumber evidence="5 10">3.5.2.17</ecNumber>
    </recommendedName>
</protein>
<reference evidence="13" key="1">
    <citation type="submission" date="2017-05" db="EMBL/GenBank/DDBJ databases">
        <authorList>
            <person name="Barney B.M."/>
        </authorList>
    </citation>
    <scope>NUCLEOTIDE SEQUENCE [LARGE SCALE GENOMIC DNA]</scope>
    <source>
        <strain evidence="13">PSBB022</strain>
    </source>
</reference>
<dbReference type="Gene3D" id="2.60.40.180">
    <property type="entry name" value="Transthyretin/hydroxyisourate hydrolase domain"/>
    <property type="match status" value="1"/>
</dbReference>
<evidence type="ECO:0000313" key="13">
    <source>
        <dbReference type="Proteomes" id="UP000216101"/>
    </source>
</evidence>
<evidence type="ECO:0000256" key="6">
    <source>
        <dbReference type="ARBA" id="ARBA00017539"/>
    </source>
</evidence>
<feature type="binding site" evidence="9">
    <location>
        <position position="45"/>
    </location>
    <ligand>
        <name>substrate</name>
    </ligand>
</feature>
<evidence type="ECO:0000256" key="10">
    <source>
        <dbReference type="RuleBase" id="RU361270"/>
    </source>
</evidence>
<dbReference type="EC" id="3.5.2.17" evidence="5 10"/>
<evidence type="ECO:0000256" key="8">
    <source>
        <dbReference type="ARBA" id="ARBA00022801"/>
    </source>
</evidence>
<organism evidence="12 13">
    <name type="scientific">Cellvibrio mixtus</name>
    <dbReference type="NCBI Taxonomy" id="39650"/>
    <lineage>
        <taxon>Bacteria</taxon>
        <taxon>Pseudomonadati</taxon>
        <taxon>Pseudomonadota</taxon>
        <taxon>Gammaproteobacteria</taxon>
        <taxon>Cellvibrionales</taxon>
        <taxon>Cellvibrionaceae</taxon>
        <taxon>Cellvibrio</taxon>
    </lineage>
</organism>
<dbReference type="Pfam" id="PF00576">
    <property type="entry name" value="Transthyretin"/>
    <property type="match status" value="1"/>
</dbReference>
<name>A0A266Q1I3_9GAMM</name>
<dbReference type="InterPro" id="IPR023416">
    <property type="entry name" value="Transthyretin/HIU_hydrolase_d"/>
</dbReference>
<dbReference type="PANTHER" id="PTHR10395:SF7">
    <property type="entry name" value="5-HYDROXYISOURATE HYDROLASE"/>
    <property type="match status" value="1"/>
</dbReference>
<dbReference type="InterPro" id="IPR000895">
    <property type="entry name" value="Transthyretin/HIU_hydrolase"/>
</dbReference>
<evidence type="ECO:0000256" key="1">
    <source>
        <dbReference type="ARBA" id="ARBA00001043"/>
    </source>
</evidence>
<sequence>MQKAPITTHILNLDNGKPAAGVRVTLHRLDTQEPIASATTDNDGRIMQWEMQFDIHAGNYLLHFAVAPWYERQALSNFYPEIQLIFRVENAQEHYHVPLLLNAYGYSTYRGS</sequence>
<evidence type="ECO:0000256" key="4">
    <source>
        <dbReference type="ARBA" id="ARBA00011881"/>
    </source>
</evidence>
<dbReference type="RefSeq" id="WP_078045043.1">
    <property type="nucleotide sequence ID" value="NZ_NHNI01000004.1"/>
</dbReference>
<keyword evidence="8 10" id="KW-0378">Hydrolase</keyword>
<keyword evidence="13" id="KW-1185">Reference proteome</keyword>
<feature type="binding site" evidence="9">
    <location>
        <position position="9"/>
    </location>
    <ligand>
        <name>substrate</name>
    </ligand>
</feature>
<gene>
    <name evidence="12" type="ORF">CBP51_20175</name>
</gene>
<dbReference type="GO" id="GO:0006144">
    <property type="term" value="P:purine nucleobase metabolic process"/>
    <property type="evidence" value="ECO:0007669"/>
    <property type="project" value="UniProtKB-KW"/>
</dbReference>
<dbReference type="EMBL" id="NHNI01000004">
    <property type="protein sequence ID" value="OZY83710.1"/>
    <property type="molecule type" value="Genomic_DNA"/>
</dbReference>
<comment type="catalytic activity">
    <reaction evidence="1 10">
        <text>5-hydroxyisourate + H2O = 5-hydroxy-2-oxo-4-ureido-2,5-dihydro-1H-imidazole-5-carboxylate + H(+)</text>
        <dbReference type="Rhea" id="RHEA:23736"/>
        <dbReference type="ChEBI" id="CHEBI:15377"/>
        <dbReference type="ChEBI" id="CHEBI:15378"/>
        <dbReference type="ChEBI" id="CHEBI:18072"/>
        <dbReference type="ChEBI" id="CHEBI:58639"/>
        <dbReference type="EC" id="3.5.2.17"/>
    </reaction>
</comment>
<dbReference type="PRINTS" id="PR00189">
    <property type="entry name" value="TRNSTHYRETIN"/>
</dbReference>
<dbReference type="InterPro" id="IPR036817">
    <property type="entry name" value="Transthyretin/HIU_hydrolase_sf"/>
</dbReference>
<feature type="domain" description="Transthyretin/hydroxyisourate hydrolase" evidence="11">
    <location>
        <begin position="6"/>
        <end position="111"/>
    </location>
</feature>
<dbReference type="Proteomes" id="UP000216101">
    <property type="component" value="Unassembled WGS sequence"/>
</dbReference>
<evidence type="ECO:0000313" key="12">
    <source>
        <dbReference type="EMBL" id="OZY83710.1"/>
    </source>
</evidence>
<comment type="similarity">
    <text evidence="3 10">Belongs to the transthyretin family. 5-hydroxyisourate hydrolase subfamily.</text>
</comment>
<dbReference type="CDD" id="cd05822">
    <property type="entry name" value="TLP_HIUase"/>
    <property type="match status" value="1"/>
</dbReference>
<dbReference type="PANTHER" id="PTHR10395">
    <property type="entry name" value="URICASE AND TRANSTHYRETIN-RELATED"/>
    <property type="match status" value="1"/>
</dbReference>
<dbReference type="GO" id="GO:0033971">
    <property type="term" value="F:hydroxyisourate hydrolase activity"/>
    <property type="evidence" value="ECO:0007669"/>
    <property type="project" value="UniProtKB-EC"/>
</dbReference>
<evidence type="ECO:0000256" key="5">
    <source>
        <dbReference type="ARBA" id="ARBA00012609"/>
    </source>
</evidence>
<comment type="subunit">
    <text evidence="4 10">Homotetramer.</text>
</comment>
<evidence type="ECO:0000259" key="11">
    <source>
        <dbReference type="Pfam" id="PF00576"/>
    </source>
</evidence>
<dbReference type="SUPFAM" id="SSF49472">
    <property type="entry name" value="Transthyretin (synonym: prealbumin)"/>
    <property type="match status" value="1"/>
</dbReference>
<comment type="function">
    <text evidence="2">Catalyzes the hydrolysis of 5-hydroxyisourate (HIU) to 2-oxo-4-hydroxy-4-carboxy-5-ureidoimidazoline (OHCU).</text>
</comment>
<evidence type="ECO:0000256" key="9">
    <source>
        <dbReference type="PIRSR" id="PIRSR600895-51"/>
    </source>
</evidence>
<feature type="binding site" evidence="9">
    <location>
        <position position="109"/>
    </location>
    <ligand>
        <name>substrate</name>
    </ligand>
</feature>
<comment type="caution">
    <text evidence="12">The sequence shown here is derived from an EMBL/GenBank/DDBJ whole genome shotgun (WGS) entry which is preliminary data.</text>
</comment>
<accession>A0A266Q1I3</accession>
<keyword evidence="7 10" id="KW-0659">Purine metabolism</keyword>
<evidence type="ECO:0000256" key="2">
    <source>
        <dbReference type="ARBA" id="ARBA00002704"/>
    </source>
</evidence>
<evidence type="ECO:0000256" key="3">
    <source>
        <dbReference type="ARBA" id="ARBA00009850"/>
    </source>
</evidence>
<proteinExistence type="inferred from homology"/>
<dbReference type="InterPro" id="IPR023418">
    <property type="entry name" value="Thyroxine_BS"/>
</dbReference>
<dbReference type="PROSITE" id="PS00768">
    <property type="entry name" value="TRANSTHYRETIN_1"/>
    <property type="match status" value="1"/>
</dbReference>
<evidence type="ECO:0000256" key="7">
    <source>
        <dbReference type="ARBA" id="ARBA00022631"/>
    </source>
</evidence>